<evidence type="ECO:0000313" key="2">
    <source>
        <dbReference type="Proteomes" id="UP000616608"/>
    </source>
</evidence>
<reference evidence="1" key="2">
    <citation type="submission" date="2020-09" db="EMBL/GenBank/DDBJ databases">
        <authorList>
            <person name="Sun Q."/>
            <person name="Zhou Y."/>
        </authorList>
    </citation>
    <scope>NUCLEOTIDE SEQUENCE</scope>
    <source>
        <strain evidence="1">CGMCC 1.15760</strain>
    </source>
</reference>
<dbReference type="EMBL" id="BMJT01000026">
    <property type="protein sequence ID" value="GGG34453.1"/>
    <property type="molecule type" value="Genomic_DNA"/>
</dbReference>
<evidence type="ECO:0000313" key="1">
    <source>
        <dbReference type="EMBL" id="GGG34453.1"/>
    </source>
</evidence>
<name>A0A917GAP7_9BACI</name>
<keyword evidence="2" id="KW-1185">Reference proteome</keyword>
<gene>
    <name evidence="1" type="ORF">GCM10007425_31440</name>
</gene>
<accession>A0A917GAP7</accession>
<dbReference type="Proteomes" id="UP000616608">
    <property type="component" value="Unassembled WGS sequence"/>
</dbReference>
<dbReference type="AlphaFoldDB" id="A0A917GAP7"/>
<comment type="caution">
    <text evidence="1">The sequence shown here is derived from an EMBL/GenBank/DDBJ whole genome shotgun (WGS) entry which is preliminary data.</text>
</comment>
<organism evidence="1 2">
    <name type="scientific">Lysinibacillus alkalisoli</name>
    <dbReference type="NCBI Taxonomy" id="1911548"/>
    <lineage>
        <taxon>Bacteria</taxon>
        <taxon>Bacillati</taxon>
        <taxon>Bacillota</taxon>
        <taxon>Bacilli</taxon>
        <taxon>Bacillales</taxon>
        <taxon>Bacillaceae</taxon>
        <taxon>Lysinibacillus</taxon>
    </lineage>
</organism>
<sequence length="88" mass="10070">MGEPTACNEVVRLREYIAQLRHTQGTETSKYLKEEKEKSIPLVAASETGRAQTKRLASWGCRTLYTELQKHRLDEATWKGLPERVKAP</sequence>
<reference evidence="1" key="1">
    <citation type="journal article" date="2014" name="Int. J. Syst. Evol. Microbiol.">
        <title>Complete genome sequence of Corynebacterium casei LMG S-19264T (=DSM 44701T), isolated from a smear-ripened cheese.</title>
        <authorList>
            <consortium name="US DOE Joint Genome Institute (JGI-PGF)"/>
            <person name="Walter F."/>
            <person name="Albersmeier A."/>
            <person name="Kalinowski J."/>
            <person name="Ruckert C."/>
        </authorList>
    </citation>
    <scope>NUCLEOTIDE SEQUENCE</scope>
    <source>
        <strain evidence="1">CGMCC 1.15760</strain>
    </source>
</reference>
<proteinExistence type="predicted"/>
<protein>
    <submittedName>
        <fullName evidence="1">Uncharacterized protein</fullName>
    </submittedName>
</protein>